<dbReference type="InterPro" id="IPR045423">
    <property type="entry name" value="DUF6510"/>
</dbReference>
<proteinExistence type="predicted"/>
<dbReference type="EMBL" id="BSDP01000001">
    <property type="protein sequence ID" value="GLI26279.1"/>
    <property type="molecule type" value="Genomic_DNA"/>
</dbReference>
<dbReference type="Pfam" id="PF20120">
    <property type="entry name" value="DUF6510"/>
    <property type="match status" value="1"/>
</dbReference>
<organism evidence="1 2">
    <name type="scientific">Agromyces rhizosphaerae</name>
    <dbReference type="NCBI Taxonomy" id="88374"/>
    <lineage>
        <taxon>Bacteria</taxon>
        <taxon>Bacillati</taxon>
        <taxon>Actinomycetota</taxon>
        <taxon>Actinomycetes</taxon>
        <taxon>Micrococcales</taxon>
        <taxon>Microbacteriaceae</taxon>
        <taxon>Agromyces</taxon>
    </lineage>
</organism>
<dbReference type="RefSeq" id="WP_281882277.1">
    <property type="nucleotide sequence ID" value="NZ_BSDP01000001.1"/>
</dbReference>
<dbReference type="Proteomes" id="UP001144396">
    <property type="component" value="Unassembled WGS sequence"/>
</dbReference>
<evidence type="ECO:0000313" key="2">
    <source>
        <dbReference type="Proteomes" id="UP001144396"/>
    </source>
</evidence>
<sequence length="84" mass="8926">MTHLDGNALAGELSKFFAFDITTARGRCAGCGTIAELARAMLYTEAAGVVARCANCDNVLITVVESDDRAWLGFTGVSAIELRR</sequence>
<evidence type="ECO:0000313" key="1">
    <source>
        <dbReference type="EMBL" id="GLI26279.1"/>
    </source>
</evidence>
<gene>
    <name evidence="1" type="ORF">ARHIZOSPH14_05210</name>
</gene>
<keyword evidence="2" id="KW-1185">Reference proteome</keyword>
<dbReference type="AlphaFoldDB" id="A0A9W6FMV1"/>
<comment type="caution">
    <text evidence="1">The sequence shown here is derived from an EMBL/GenBank/DDBJ whole genome shotgun (WGS) entry which is preliminary data.</text>
</comment>
<accession>A0A9W6FMV1</accession>
<reference evidence="1" key="1">
    <citation type="submission" date="2022-12" db="EMBL/GenBank/DDBJ databases">
        <title>Reference genome sequencing for broad-spectrum identification of bacterial and archaeal isolates by mass spectrometry.</title>
        <authorList>
            <person name="Sekiguchi Y."/>
            <person name="Tourlousse D.M."/>
        </authorList>
    </citation>
    <scope>NUCLEOTIDE SEQUENCE</scope>
    <source>
        <strain evidence="1">14</strain>
    </source>
</reference>
<name>A0A9W6FMV1_9MICO</name>
<protein>
    <submittedName>
        <fullName evidence="1">Uncharacterized protein</fullName>
    </submittedName>
</protein>